<dbReference type="GO" id="GO:0016301">
    <property type="term" value="F:kinase activity"/>
    <property type="evidence" value="ECO:0007669"/>
    <property type="project" value="UniProtKB-KW"/>
</dbReference>
<evidence type="ECO:0000256" key="1">
    <source>
        <dbReference type="SAM" id="MobiDB-lite"/>
    </source>
</evidence>
<reference evidence="2" key="1">
    <citation type="submission" date="2015-07" db="EMBL/GenBank/DDBJ databases">
        <title>Transcriptome Assembly of Anthurium amnicola.</title>
        <authorList>
            <person name="Suzuki J."/>
        </authorList>
    </citation>
    <scope>NUCLEOTIDE SEQUENCE</scope>
</reference>
<dbReference type="EMBL" id="GDJX01005297">
    <property type="protein sequence ID" value="JAT62639.1"/>
    <property type="molecule type" value="Transcribed_RNA"/>
</dbReference>
<feature type="region of interest" description="Disordered" evidence="1">
    <location>
        <begin position="70"/>
        <end position="91"/>
    </location>
</feature>
<gene>
    <name evidence="2" type="primary">coaE_2</name>
    <name evidence="2" type="ORF">g.72248</name>
</gene>
<feature type="non-terminal residue" evidence="2">
    <location>
        <position position="1"/>
    </location>
</feature>
<keyword evidence="2" id="KW-0808">Transferase</keyword>
<feature type="compositionally biased region" description="Basic residues" evidence="1">
    <location>
        <begin position="1"/>
        <end position="12"/>
    </location>
</feature>
<dbReference type="AlphaFoldDB" id="A0A1D1Z703"/>
<protein>
    <submittedName>
        <fullName evidence="2">Dephospho-CoA kinase</fullName>
    </submittedName>
</protein>
<keyword evidence="2" id="KW-0418">Kinase</keyword>
<feature type="region of interest" description="Disordered" evidence="1">
    <location>
        <begin position="1"/>
        <end position="50"/>
    </location>
</feature>
<feature type="region of interest" description="Disordered" evidence="1">
    <location>
        <begin position="336"/>
        <end position="361"/>
    </location>
</feature>
<organism evidence="2">
    <name type="scientific">Anthurium amnicola</name>
    <dbReference type="NCBI Taxonomy" id="1678845"/>
    <lineage>
        <taxon>Eukaryota</taxon>
        <taxon>Viridiplantae</taxon>
        <taxon>Streptophyta</taxon>
        <taxon>Embryophyta</taxon>
        <taxon>Tracheophyta</taxon>
        <taxon>Spermatophyta</taxon>
        <taxon>Magnoliopsida</taxon>
        <taxon>Liliopsida</taxon>
        <taxon>Araceae</taxon>
        <taxon>Pothoideae</taxon>
        <taxon>Potheae</taxon>
        <taxon>Anthurium</taxon>
    </lineage>
</organism>
<sequence>GAGGKLTRRSLARRLPGATPYDRPLPSEGGASSRQRWCREGDGEGGWFSRTKLLPRRASRLFPSVFPSFASPASPPSYSEDPARLGSSGTPLEIEQDSDITKHVFNSQGSHLIETRSSASDDHPKCYCNTDECAKGRVGNTHDDIGFADLEQRLKQKTFSRDESNRLIELLRSRTTDLSEDNKRGVGFLDSGNAWDQKHVSKSIEEKKPVQLNLRVHDETVFDEVGTSPVEIAKAFMESRSLALRQDSHGGFLRTDKTPLCDRGSAASSSVTSIAQTPGIRSLGAVVQADHCCFTPQIQKGRAGLHSLPQTTCPGESFQRSITKFQCSSERRLNLPFTPWKQSPTPVFGADKKRSSTPGDDQTAVLPILGLEQKNMTMSFSKGATPYNSASFRSALSARSDVFRGSTSTKQRNLKPGTSRCTIIKHKATCTENDSLETATGLLRVHPKSSEVARKIFEHLDRTALLPQDKLLEPKFLIEKRTFPQSGVTKMLDGWDNKPSPGSPSTSVLLGTDVLRNAGVPKNLVFPYDGNITDERDISCDHLRPKNEGILNFDASVNDSAVPQMQKSQPPCQYFGSGCVPTTTKKGSSFPDSGLGLPFPVAVASNASHEHVPTPIVALSSSASKEETTSSFSFGSSAIGSRQIFCFGPVHNFTSITISDSSIPRYRFGSDDSSRLSFRPFVKEAVSC</sequence>
<accession>A0A1D1Z703</accession>
<proteinExistence type="predicted"/>
<dbReference type="PANTHER" id="PTHR33416:SF18">
    <property type="entry name" value="NUCLEOPORIN-LIKE PROTEIN"/>
    <property type="match status" value="1"/>
</dbReference>
<evidence type="ECO:0000313" key="2">
    <source>
        <dbReference type="EMBL" id="JAT62639.1"/>
    </source>
</evidence>
<feature type="compositionally biased region" description="Low complexity" evidence="1">
    <location>
        <begin position="70"/>
        <end position="80"/>
    </location>
</feature>
<dbReference type="GO" id="GO:0071763">
    <property type="term" value="P:nuclear membrane organization"/>
    <property type="evidence" value="ECO:0007669"/>
    <property type="project" value="TreeGrafter"/>
</dbReference>
<dbReference type="PANTHER" id="PTHR33416">
    <property type="entry name" value="NUCLEAR PORE COMPLEX PROTEIN NUP1"/>
    <property type="match status" value="1"/>
</dbReference>
<dbReference type="GO" id="GO:0005635">
    <property type="term" value="C:nuclear envelope"/>
    <property type="evidence" value="ECO:0007669"/>
    <property type="project" value="TreeGrafter"/>
</dbReference>
<name>A0A1D1Z703_9ARAE</name>